<dbReference type="SUPFAM" id="SSF161098">
    <property type="entry name" value="MetI-like"/>
    <property type="match status" value="1"/>
</dbReference>
<dbReference type="Proteomes" id="UP000256424">
    <property type="component" value="Unassembled WGS sequence"/>
</dbReference>
<accession>A0A3D8J2W1</accession>
<evidence type="ECO:0000256" key="6">
    <source>
        <dbReference type="ARBA" id="ARBA00022970"/>
    </source>
</evidence>
<evidence type="ECO:0000259" key="10">
    <source>
        <dbReference type="PROSITE" id="PS50928"/>
    </source>
</evidence>
<comment type="caution">
    <text evidence="11">The sequence shown here is derived from an EMBL/GenBank/DDBJ whole genome shotgun (WGS) entry which is preliminary data.</text>
</comment>
<organism evidence="11 12">
    <name type="scientific">Helicobacter aurati</name>
    <dbReference type="NCBI Taxonomy" id="137778"/>
    <lineage>
        <taxon>Bacteria</taxon>
        <taxon>Pseudomonadati</taxon>
        <taxon>Campylobacterota</taxon>
        <taxon>Epsilonproteobacteria</taxon>
        <taxon>Campylobacterales</taxon>
        <taxon>Helicobacteraceae</taxon>
        <taxon>Helicobacter</taxon>
    </lineage>
</organism>
<dbReference type="Pfam" id="PF00528">
    <property type="entry name" value="BPD_transp_1"/>
    <property type="match status" value="1"/>
</dbReference>
<dbReference type="InterPro" id="IPR035906">
    <property type="entry name" value="MetI-like_sf"/>
</dbReference>
<dbReference type="Gene3D" id="1.10.3720.10">
    <property type="entry name" value="MetI-like"/>
    <property type="match status" value="1"/>
</dbReference>
<dbReference type="GO" id="GO:0043190">
    <property type="term" value="C:ATP-binding cassette (ABC) transporter complex"/>
    <property type="evidence" value="ECO:0007669"/>
    <property type="project" value="InterPro"/>
</dbReference>
<feature type="transmembrane region" description="Helical" evidence="9">
    <location>
        <begin position="122"/>
        <end position="140"/>
    </location>
</feature>
<feature type="transmembrane region" description="Helical" evidence="9">
    <location>
        <begin position="191"/>
        <end position="216"/>
    </location>
</feature>
<proteinExistence type="inferred from homology"/>
<dbReference type="GO" id="GO:0006865">
    <property type="term" value="P:amino acid transport"/>
    <property type="evidence" value="ECO:0007669"/>
    <property type="project" value="UniProtKB-KW"/>
</dbReference>
<keyword evidence="5 9" id="KW-0812">Transmembrane</keyword>
<name>A0A3D8J2W1_9HELI</name>
<evidence type="ECO:0000256" key="2">
    <source>
        <dbReference type="ARBA" id="ARBA00010072"/>
    </source>
</evidence>
<gene>
    <name evidence="11" type="ORF">CQA66_06240</name>
</gene>
<sequence length="225" mass="25276">MEIIMSIENLYALLHGLWLTIVMAFFAASGAIIFGSILAVMRNYFTHRWHKIFGYFAGIYIEVFRNTPLLLWMYAACFVLPVVLGIPANYSVLGTIGLFLYTSSVMAEIIRGGLNSIPRGQFEAAASQGFGFVFTLWYIILPQCYRKVTPTILSQCVTTIKDTSFLAALNVAELTNVSKDILSRLTSFDEIVAVFITVAGLYFIVCFSLSCIVRFYSHYTRIRTS</sequence>
<evidence type="ECO:0000256" key="1">
    <source>
        <dbReference type="ARBA" id="ARBA00004429"/>
    </source>
</evidence>
<evidence type="ECO:0000313" key="12">
    <source>
        <dbReference type="Proteomes" id="UP000256424"/>
    </source>
</evidence>
<dbReference type="EMBL" id="NXLW01000011">
    <property type="protein sequence ID" value="RDU71556.1"/>
    <property type="molecule type" value="Genomic_DNA"/>
</dbReference>
<feature type="transmembrane region" description="Helical" evidence="9">
    <location>
        <begin position="17"/>
        <end position="41"/>
    </location>
</feature>
<keyword evidence="4" id="KW-1003">Cell membrane</keyword>
<evidence type="ECO:0000256" key="5">
    <source>
        <dbReference type="ARBA" id="ARBA00022692"/>
    </source>
</evidence>
<evidence type="ECO:0000256" key="8">
    <source>
        <dbReference type="ARBA" id="ARBA00023136"/>
    </source>
</evidence>
<dbReference type="AlphaFoldDB" id="A0A3D8J2W1"/>
<dbReference type="PANTHER" id="PTHR30614">
    <property type="entry name" value="MEMBRANE COMPONENT OF AMINO ACID ABC TRANSPORTER"/>
    <property type="match status" value="1"/>
</dbReference>
<dbReference type="NCBIfam" id="TIGR01726">
    <property type="entry name" value="HEQRo_perm_3TM"/>
    <property type="match status" value="1"/>
</dbReference>
<dbReference type="GO" id="GO:0022857">
    <property type="term" value="F:transmembrane transporter activity"/>
    <property type="evidence" value="ECO:0007669"/>
    <property type="project" value="InterPro"/>
</dbReference>
<evidence type="ECO:0000256" key="3">
    <source>
        <dbReference type="ARBA" id="ARBA00022448"/>
    </source>
</evidence>
<dbReference type="InterPro" id="IPR043429">
    <property type="entry name" value="ArtM/GltK/GlnP/TcyL/YhdX-like"/>
</dbReference>
<evidence type="ECO:0000313" key="11">
    <source>
        <dbReference type="EMBL" id="RDU71556.1"/>
    </source>
</evidence>
<comment type="similarity">
    <text evidence="2">Belongs to the binding-protein-dependent transport system permease family. HisMQ subfamily.</text>
</comment>
<evidence type="ECO:0000256" key="4">
    <source>
        <dbReference type="ARBA" id="ARBA00022475"/>
    </source>
</evidence>
<dbReference type="InterPro" id="IPR000515">
    <property type="entry name" value="MetI-like"/>
</dbReference>
<feature type="domain" description="ABC transmembrane type-1" evidence="10">
    <location>
        <begin position="17"/>
        <end position="213"/>
    </location>
</feature>
<keyword evidence="3 9" id="KW-0813">Transport</keyword>
<dbReference type="InterPro" id="IPR010065">
    <property type="entry name" value="AA_ABC_transptr_permease_3TM"/>
</dbReference>
<dbReference type="PROSITE" id="PS50928">
    <property type="entry name" value="ABC_TM1"/>
    <property type="match status" value="1"/>
</dbReference>
<keyword evidence="12" id="KW-1185">Reference proteome</keyword>
<keyword evidence="8 9" id="KW-0472">Membrane</keyword>
<dbReference type="CDD" id="cd06261">
    <property type="entry name" value="TM_PBP2"/>
    <property type="match status" value="1"/>
</dbReference>
<evidence type="ECO:0000256" key="9">
    <source>
        <dbReference type="RuleBase" id="RU363032"/>
    </source>
</evidence>
<dbReference type="OrthoDB" id="92598at2"/>
<protein>
    <submittedName>
        <fullName evidence="11">Amino acid ABC transporter permease</fullName>
    </submittedName>
</protein>
<dbReference type="PANTHER" id="PTHR30614:SF0">
    <property type="entry name" value="L-CYSTINE TRANSPORT SYSTEM PERMEASE PROTEIN TCYL"/>
    <property type="match status" value="1"/>
</dbReference>
<dbReference type="RefSeq" id="WP_104763769.1">
    <property type="nucleotide sequence ID" value="NZ_FZPM01000034.1"/>
</dbReference>
<evidence type="ECO:0000256" key="7">
    <source>
        <dbReference type="ARBA" id="ARBA00022989"/>
    </source>
</evidence>
<comment type="subcellular location">
    <subcellularLocation>
        <location evidence="1">Cell inner membrane</location>
        <topology evidence="1">Multi-pass membrane protein</topology>
    </subcellularLocation>
    <subcellularLocation>
        <location evidence="9">Cell membrane</location>
        <topology evidence="9">Multi-pass membrane protein</topology>
    </subcellularLocation>
</comment>
<keyword evidence="6" id="KW-0029">Amino-acid transport</keyword>
<keyword evidence="7 9" id="KW-1133">Transmembrane helix</keyword>
<reference evidence="11 12" key="1">
    <citation type="submission" date="2018-04" db="EMBL/GenBank/DDBJ databases">
        <title>Novel Campyloabacter and Helicobacter Species and Strains.</title>
        <authorList>
            <person name="Mannion A.J."/>
            <person name="Shen Z."/>
            <person name="Fox J.G."/>
        </authorList>
    </citation>
    <scope>NUCLEOTIDE SEQUENCE [LARGE SCALE GENOMIC DNA]</scope>
    <source>
        <strain evidence="11 12">MIT 97-5075</strain>
    </source>
</reference>